<evidence type="ECO:0000313" key="1">
    <source>
        <dbReference type="EMBL" id="EAS01439.1"/>
    </source>
</evidence>
<keyword evidence="2" id="KW-1185">Reference proteome</keyword>
<accession>I7ML98</accession>
<dbReference type="InParanoid" id="I7ML98"/>
<sequence>MEPSTPNYNINNHNHLFSSFDSNKSLGENQFNLLDDISCFTSNSTQNNLMIESSQLGEETVTEENMAVLRSILQNSEEVQFDSEMEDRIFSWLDLMNIHITQPSNQRRKTANFNLLGRQKSSLLTKRKQSTMN</sequence>
<dbReference type="KEGG" id="tet:TTHERM_00151490"/>
<dbReference type="HOGENOM" id="CLU_1910869_0_0_1"/>
<organism evidence="1 2">
    <name type="scientific">Tetrahymena thermophila (strain SB210)</name>
    <dbReference type="NCBI Taxonomy" id="312017"/>
    <lineage>
        <taxon>Eukaryota</taxon>
        <taxon>Sar</taxon>
        <taxon>Alveolata</taxon>
        <taxon>Ciliophora</taxon>
        <taxon>Intramacronucleata</taxon>
        <taxon>Oligohymenophorea</taxon>
        <taxon>Hymenostomatida</taxon>
        <taxon>Tetrahymenina</taxon>
        <taxon>Tetrahymenidae</taxon>
        <taxon>Tetrahymena</taxon>
    </lineage>
</organism>
<dbReference type="Proteomes" id="UP000009168">
    <property type="component" value="Unassembled WGS sequence"/>
</dbReference>
<protein>
    <submittedName>
        <fullName evidence="1">Uncharacterized protein</fullName>
    </submittedName>
</protein>
<evidence type="ECO:0000313" key="2">
    <source>
        <dbReference type="Proteomes" id="UP000009168"/>
    </source>
</evidence>
<dbReference type="EMBL" id="GG662603">
    <property type="protein sequence ID" value="EAS01439.1"/>
    <property type="molecule type" value="Genomic_DNA"/>
</dbReference>
<name>I7ML98_TETTS</name>
<dbReference type="AlphaFoldDB" id="I7ML98"/>
<dbReference type="GeneID" id="7840020"/>
<reference evidence="2" key="1">
    <citation type="journal article" date="2006" name="PLoS Biol.">
        <title>Macronuclear genome sequence of the ciliate Tetrahymena thermophila, a model eukaryote.</title>
        <authorList>
            <person name="Eisen J.A."/>
            <person name="Coyne R.S."/>
            <person name="Wu M."/>
            <person name="Wu D."/>
            <person name="Thiagarajan M."/>
            <person name="Wortman J.R."/>
            <person name="Badger J.H."/>
            <person name="Ren Q."/>
            <person name="Amedeo P."/>
            <person name="Jones K.M."/>
            <person name="Tallon L.J."/>
            <person name="Delcher A.L."/>
            <person name="Salzberg S.L."/>
            <person name="Silva J.C."/>
            <person name="Haas B.J."/>
            <person name="Majoros W.H."/>
            <person name="Farzad M."/>
            <person name="Carlton J.M."/>
            <person name="Smith R.K. Jr."/>
            <person name="Garg J."/>
            <person name="Pearlman R.E."/>
            <person name="Karrer K.M."/>
            <person name="Sun L."/>
            <person name="Manning G."/>
            <person name="Elde N.C."/>
            <person name="Turkewitz A.P."/>
            <person name="Asai D.J."/>
            <person name="Wilkes D.E."/>
            <person name="Wang Y."/>
            <person name="Cai H."/>
            <person name="Collins K."/>
            <person name="Stewart B.A."/>
            <person name="Lee S.R."/>
            <person name="Wilamowska K."/>
            <person name="Weinberg Z."/>
            <person name="Ruzzo W.L."/>
            <person name="Wloga D."/>
            <person name="Gaertig J."/>
            <person name="Frankel J."/>
            <person name="Tsao C.-C."/>
            <person name="Gorovsky M.A."/>
            <person name="Keeling P.J."/>
            <person name="Waller R.F."/>
            <person name="Patron N.J."/>
            <person name="Cherry J.M."/>
            <person name="Stover N.A."/>
            <person name="Krieger C.J."/>
            <person name="del Toro C."/>
            <person name="Ryder H.F."/>
            <person name="Williamson S.C."/>
            <person name="Barbeau R.A."/>
            <person name="Hamilton E.P."/>
            <person name="Orias E."/>
        </authorList>
    </citation>
    <scope>NUCLEOTIDE SEQUENCE [LARGE SCALE GENOMIC DNA]</scope>
    <source>
        <strain evidence="2">SB210</strain>
    </source>
</reference>
<proteinExistence type="predicted"/>
<dbReference type="RefSeq" id="XP_001021685.1">
    <property type="nucleotide sequence ID" value="XM_001021685.1"/>
</dbReference>
<gene>
    <name evidence="1" type="ORF">TTHERM_00151490</name>
</gene>